<dbReference type="EMBL" id="BHZD01000001">
    <property type="protein sequence ID" value="GCD45313.1"/>
    <property type="molecule type" value="Genomic_DNA"/>
</dbReference>
<organism evidence="1 2">
    <name type="scientific">Streptomyces paromomycinus</name>
    <name type="common">Streptomyces rimosus subsp. paromomycinus</name>
    <dbReference type="NCBI Taxonomy" id="92743"/>
    <lineage>
        <taxon>Bacteria</taxon>
        <taxon>Bacillati</taxon>
        <taxon>Actinomycetota</taxon>
        <taxon>Actinomycetes</taxon>
        <taxon>Kitasatosporales</taxon>
        <taxon>Streptomycetaceae</taxon>
        <taxon>Streptomyces</taxon>
    </lineage>
</organism>
<dbReference type="Proteomes" id="UP000286746">
    <property type="component" value="Unassembled WGS sequence"/>
</dbReference>
<protein>
    <submittedName>
        <fullName evidence="1">Uncharacterized protein</fullName>
    </submittedName>
</protein>
<reference evidence="1 2" key="1">
    <citation type="submission" date="2018-11" db="EMBL/GenBank/DDBJ databases">
        <title>Whole genome sequence of Streptomyces paromomycinus NBRC 15454(T).</title>
        <authorList>
            <person name="Komaki H."/>
            <person name="Tamura T."/>
        </authorList>
    </citation>
    <scope>NUCLEOTIDE SEQUENCE [LARGE SCALE GENOMIC DNA]</scope>
    <source>
        <strain evidence="1 2">NBRC 15454</strain>
    </source>
</reference>
<evidence type="ECO:0000313" key="1">
    <source>
        <dbReference type="EMBL" id="GCD45313.1"/>
    </source>
</evidence>
<proteinExistence type="predicted"/>
<comment type="caution">
    <text evidence="1">The sequence shown here is derived from an EMBL/GenBank/DDBJ whole genome shotgun (WGS) entry which is preliminary data.</text>
</comment>
<accession>A0A401W7K1</accession>
<dbReference type="AlphaFoldDB" id="A0A401W7K1"/>
<evidence type="ECO:0000313" key="2">
    <source>
        <dbReference type="Proteomes" id="UP000286746"/>
    </source>
</evidence>
<name>A0A401W7K1_STREY</name>
<sequence>MVAPVDAMRVKEEIVEAVRRGDDAGVDTLLGRFARVADLEALMSLRRALLEQPDEAG</sequence>
<keyword evidence="2" id="KW-1185">Reference proteome</keyword>
<gene>
    <name evidence="1" type="ORF">GKJPGBOP_05037</name>
</gene>